<comment type="caution">
    <text evidence="3">The sequence shown here is derived from an EMBL/GenBank/DDBJ whole genome shotgun (WGS) entry which is preliminary data.</text>
</comment>
<dbReference type="InterPro" id="IPR011990">
    <property type="entry name" value="TPR-like_helical_dom_sf"/>
</dbReference>
<organism evidence="3 4">
    <name type="scientific">Natronogracilivirga saccharolytica</name>
    <dbReference type="NCBI Taxonomy" id="2812953"/>
    <lineage>
        <taxon>Bacteria</taxon>
        <taxon>Pseudomonadati</taxon>
        <taxon>Balneolota</taxon>
        <taxon>Balneolia</taxon>
        <taxon>Balneolales</taxon>
        <taxon>Cyclonatronaceae</taxon>
        <taxon>Natronogracilivirga</taxon>
    </lineage>
</organism>
<evidence type="ECO:0000256" key="2">
    <source>
        <dbReference type="SAM" id="Coils"/>
    </source>
</evidence>
<feature type="coiled-coil region" evidence="2">
    <location>
        <begin position="182"/>
        <end position="216"/>
    </location>
</feature>
<evidence type="ECO:0000313" key="3">
    <source>
        <dbReference type="EMBL" id="MBP3192547.1"/>
    </source>
</evidence>
<evidence type="ECO:0000256" key="1">
    <source>
        <dbReference type="PROSITE-ProRule" id="PRU00339"/>
    </source>
</evidence>
<dbReference type="EMBL" id="JAFIDN010000005">
    <property type="protein sequence ID" value="MBP3192547.1"/>
    <property type="molecule type" value="Genomic_DNA"/>
</dbReference>
<name>A0A8J7RJU0_9BACT</name>
<dbReference type="InterPro" id="IPR019734">
    <property type="entry name" value="TPR_rpt"/>
</dbReference>
<reference evidence="3" key="1">
    <citation type="submission" date="2021-02" db="EMBL/GenBank/DDBJ databases">
        <title>Natronogracilivirga saccharolytica gen. nov. sp. nov. a new anaerobic, haloalkiliphilic carbohydrate-fermenting bacterium from soda lake and proposing of Cyclonatronumiaceae fam. nov. in the phylum Balneolaeota.</title>
        <authorList>
            <person name="Zhilina T.N."/>
            <person name="Sorokin D.Y."/>
            <person name="Zavarzina D.G."/>
            <person name="Toshchakov S.V."/>
            <person name="Kublanov I.V."/>
        </authorList>
    </citation>
    <scope>NUCLEOTIDE SEQUENCE</scope>
    <source>
        <strain evidence="3">Z-1702</strain>
    </source>
</reference>
<proteinExistence type="predicted"/>
<keyword evidence="4" id="KW-1185">Reference proteome</keyword>
<dbReference type="SUPFAM" id="SSF48452">
    <property type="entry name" value="TPR-like"/>
    <property type="match status" value="2"/>
</dbReference>
<protein>
    <submittedName>
        <fullName evidence="3">Tetratricopeptide repeat protein</fullName>
    </submittedName>
</protein>
<evidence type="ECO:0000313" key="4">
    <source>
        <dbReference type="Proteomes" id="UP000673975"/>
    </source>
</evidence>
<keyword evidence="1" id="KW-0802">TPR repeat</keyword>
<dbReference type="AlphaFoldDB" id="A0A8J7RJU0"/>
<dbReference type="PROSITE" id="PS50005">
    <property type="entry name" value="TPR"/>
    <property type="match status" value="1"/>
</dbReference>
<gene>
    <name evidence="3" type="ORF">NATSA_07720</name>
</gene>
<dbReference type="RefSeq" id="WP_210511448.1">
    <property type="nucleotide sequence ID" value="NZ_JAFIDN010000005.1"/>
</dbReference>
<dbReference type="Gene3D" id="1.25.40.10">
    <property type="entry name" value="Tetratricopeptide repeat domain"/>
    <property type="match status" value="2"/>
</dbReference>
<dbReference type="SMART" id="SM00028">
    <property type="entry name" value="TPR"/>
    <property type="match status" value="4"/>
</dbReference>
<keyword evidence="2" id="KW-0175">Coiled coil</keyword>
<accession>A0A8J7RJU0</accession>
<sequence length="667" mass="78049">MNTSRIRLITGMMLALLVLLPPLLPDETAAAQSRNDFNLGNQLLRDGEFEEAYEVFRKLMEENPRSFAVYDRAVSALINLKRYEDAIAITEDRLENFATDVNTMVRLGEIYHIRGDKDEARDIWYNVLDRHSDNNNAFRRIAETMNDHRQYREAIEVYKKAREQFNDPGMFGFDIADNYLAVNEFESAIEEYLDILADDERQKNRIQRQLLNYDEQQLYDTAIMLVEERLDQLQAGSSRDLAYRDFLVWLNMERGFYRRALAAARTLERYSDNERHAVFRVGRQLRSHDEFELAADAFSYYQDLERHPLKARSLEELSRAYQDWAAHLIDNNLDFGGGADSLYRKAFQSVERLTEQFPQYDRRMQTLVIQSELALDHLKEPELARSYFDKMENAVNDTSDEAQMHYIEGRLLLYEGDFQMARVSLTRSNRISGSGDTAEKSRYYLGLGDFYNGEFSYSRMQLRSLERENHSYFANNALQLRYLIQNAHDEDGENRSLKRYAKARYLYDTGRYNESAELLAPMLEEAAEHPLQNESSLLLARSLRQIHPEIAFRVIDRHMRRPSVARNAGERMLWERARLAELVFVMQQRATGDESGFEWQAPAGLLDTSMFSGEQLSGALSGETSLLTLAGVVDYYEELLIRYPDGYYSDLTRDRIRKLERREHREL</sequence>
<feature type="repeat" description="TPR" evidence="1">
    <location>
        <begin position="33"/>
        <end position="66"/>
    </location>
</feature>
<dbReference type="Proteomes" id="UP000673975">
    <property type="component" value="Unassembled WGS sequence"/>
</dbReference>